<keyword evidence="2" id="KW-0433">Leucine-rich repeat</keyword>
<protein>
    <submittedName>
        <fullName evidence="7">Leucine Rich Repeat</fullName>
    </submittedName>
</protein>
<keyword evidence="3" id="KW-0732">Signal</keyword>
<dbReference type="GO" id="GO:0016020">
    <property type="term" value="C:membrane"/>
    <property type="evidence" value="ECO:0007669"/>
    <property type="project" value="UniProtKB-SubCell"/>
</dbReference>
<proteinExistence type="predicted"/>
<feature type="region of interest" description="Disordered" evidence="5">
    <location>
        <begin position="298"/>
        <end position="319"/>
    </location>
</feature>
<accession>A0A9N8DUM1</accession>
<comment type="subcellular location">
    <subcellularLocation>
        <location evidence="1">Membrane</location>
        <topology evidence="1">Single-pass membrane protein</topology>
    </subcellularLocation>
</comment>
<evidence type="ECO:0000256" key="6">
    <source>
        <dbReference type="SAM" id="Phobius"/>
    </source>
</evidence>
<feature type="compositionally biased region" description="Polar residues" evidence="5">
    <location>
        <begin position="107"/>
        <end position="122"/>
    </location>
</feature>
<evidence type="ECO:0000313" key="7">
    <source>
        <dbReference type="EMBL" id="CAB9508972.1"/>
    </source>
</evidence>
<dbReference type="PANTHER" id="PTHR48053">
    <property type="entry name" value="LEUCINE RICH REPEAT FAMILY PROTEIN, EXPRESSED"/>
    <property type="match status" value="1"/>
</dbReference>
<evidence type="ECO:0000256" key="4">
    <source>
        <dbReference type="ARBA" id="ARBA00022737"/>
    </source>
</evidence>
<dbReference type="Gene3D" id="3.80.10.10">
    <property type="entry name" value="Ribonuclease Inhibitor"/>
    <property type="match status" value="1"/>
</dbReference>
<dbReference type="InterPro" id="IPR001611">
    <property type="entry name" value="Leu-rich_rpt"/>
</dbReference>
<feature type="compositionally biased region" description="Low complexity" evidence="5">
    <location>
        <begin position="1"/>
        <end position="17"/>
    </location>
</feature>
<dbReference type="Proteomes" id="UP001153069">
    <property type="component" value="Unassembled WGS sequence"/>
</dbReference>
<keyword evidence="6" id="KW-0472">Membrane</keyword>
<keyword evidence="4" id="KW-0677">Repeat</keyword>
<comment type="caution">
    <text evidence="7">The sequence shown here is derived from an EMBL/GenBank/DDBJ whole genome shotgun (WGS) entry which is preliminary data.</text>
</comment>
<feature type="compositionally biased region" description="Basic and acidic residues" evidence="5">
    <location>
        <begin position="77"/>
        <end position="101"/>
    </location>
</feature>
<evidence type="ECO:0000256" key="1">
    <source>
        <dbReference type="ARBA" id="ARBA00004167"/>
    </source>
</evidence>
<feature type="compositionally biased region" description="Low complexity" evidence="5">
    <location>
        <begin position="298"/>
        <end position="318"/>
    </location>
</feature>
<dbReference type="AlphaFoldDB" id="A0A9N8DUM1"/>
<keyword evidence="8" id="KW-1185">Reference proteome</keyword>
<evidence type="ECO:0000256" key="3">
    <source>
        <dbReference type="ARBA" id="ARBA00022729"/>
    </source>
</evidence>
<dbReference type="InterPro" id="IPR032675">
    <property type="entry name" value="LRR_dom_sf"/>
</dbReference>
<keyword evidence="6" id="KW-1133">Transmembrane helix</keyword>
<name>A0A9N8DUM1_9STRA</name>
<gene>
    <name evidence="7" type="ORF">SEMRO_369_G128170.1</name>
</gene>
<dbReference type="OrthoDB" id="48557at2759"/>
<dbReference type="InterPro" id="IPR051716">
    <property type="entry name" value="Plant_RL_S/T_kinase"/>
</dbReference>
<feature type="transmembrane region" description="Helical" evidence="6">
    <location>
        <begin position="249"/>
        <end position="270"/>
    </location>
</feature>
<dbReference type="Pfam" id="PF00560">
    <property type="entry name" value="LRR_1"/>
    <property type="match status" value="1"/>
</dbReference>
<evidence type="ECO:0000256" key="5">
    <source>
        <dbReference type="SAM" id="MobiDB-lite"/>
    </source>
</evidence>
<feature type="compositionally biased region" description="Polar residues" evidence="5">
    <location>
        <begin position="67"/>
        <end position="76"/>
    </location>
</feature>
<dbReference type="SUPFAM" id="SSF52058">
    <property type="entry name" value="L domain-like"/>
    <property type="match status" value="1"/>
</dbReference>
<keyword evidence="6" id="KW-0812">Transmembrane</keyword>
<dbReference type="PANTHER" id="PTHR48053:SF126">
    <property type="entry name" value="MDIS1-INTERACTING RECEPTOR LIKE KINASE 2-LIKE ISOFORM X1"/>
    <property type="match status" value="1"/>
</dbReference>
<feature type="compositionally biased region" description="Acidic residues" evidence="5">
    <location>
        <begin position="154"/>
        <end position="166"/>
    </location>
</feature>
<feature type="region of interest" description="Disordered" evidence="5">
    <location>
        <begin position="1"/>
        <end position="206"/>
    </location>
</feature>
<organism evidence="7 8">
    <name type="scientific">Seminavis robusta</name>
    <dbReference type="NCBI Taxonomy" id="568900"/>
    <lineage>
        <taxon>Eukaryota</taxon>
        <taxon>Sar</taxon>
        <taxon>Stramenopiles</taxon>
        <taxon>Ochrophyta</taxon>
        <taxon>Bacillariophyta</taxon>
        <taxon>Bacillariophyceae</taxon>
        <taxon>Bacillariophycidae</taxon>
        <taxon>Naviculales</taxon>
        <taxon>Naviculaceae</taxon>
        <taxon>Seminavis</taxon>
    </lineage>
</organism>
<evidence type="ECO:0000256" key="2">
    <source>
        <dbReference type="ARBA" id="ARBA00022614"/>
    </source>
</evidence>
<evidence type="ECO:0000313" key="8">
    <source>
        <dbReference type="Proteomes" id="UP001153069"/>
    </source>
</evidence>
<sequence>MTTTGTPDAPDTTTAAPEEVSSANKEVSSTEEISSEEEDMEVKSEEKGDPQAMEPTSLATATGDGISLSNHNQSTGADERGRDLQKVKRFAQELDDADKQAKRGSRRGSNSIIQVESPPSSAKNRRASFQEKFGGPPSARSAAMSTGTGTGRNDDEDHEDEDEDGSIEAVTKDSIPEIGQPGAFAESGGTPPPGVSPRRMDPSTEEDLLQATEVPAAADHDVEVGTEEEETRGIEVAEKVDLTKKGWGWLKYVFVVLVLAMGAATAVAVICGDGSCNADNSGGDELLGLPEEEVGAALPGLESSSPTGSTPSPSTSPTEFMQSLTEKVMRLRALLPDYTLHGRAFQWVLEHPEFEDLEDWRLQQMFAIVAYYYNMNGENWLATDKQNWLNYSVSECYWGNMDTEDWLKNLCHEDGTFHQLLLLGGEHSHAMSEGFDESIPPEIELLSNLNFLFIEMGQLNVPLEMVLPWTLQNMVNLTKLSYFQDILTGTVPDNTFDLLSRLDYLSWDWNMISGTLPTGVGTLTALEGFFARDNLFIGALPSEVGMLSHLTRFGVAGNRFTGKVPSELGLLQNLTQLYLHDNHFTGMLPTEICGLPQLTSLEVDCQTECITCPEDCGCFCYYLDH</sequence>
<reference evidence="7" key="1">
    <citation type="submission" date="2020-06" db="EMBL/GenBank/DDBJ databases">
        <authorList>
            <consortium name="Plant Systems Biology data submission"/>
        </authorList>
    </citation>
    <scope>NUCLEOTIDE SEQUENCE</scope>
    <source>
        <strain evidence="7">D6</strain>
    </source>
</reference>
<dbReference type="EMBL" id="CAICTM010000368">
    <property type="protein sequence ID" value="CAB9508972.1"/>
    <property type="molecule type" value="Genomic_DNA"/>
</dbReference>
<dbReference type="FunFam" id="3.80.10.10:FF:000041">
    <property type="entry name" value="LRR receptor-like serine/threonine-protein kinase ERECTA"/>
    <property type="match status" value="1"/>
</dbReference>